<evidence type="ECO:0000313" key="3">
    <source>
        <dbReference type="EMBL" id="GLH74777.1"/>
    </source>
</evidence>
<evidence type="ECO:0000259" key="1">
    <source>
        <dbReference type="Pfam" id="PF12973"/>
    </source>
</evidence>
<dbReference type="Pfam" id="PF13490">
    <property type="entry name" value="zf-HC2"/>
    <property type="match status" value="1"/>
</dbReference>
<accession>A0ABQ5QJJ9</accession>
<dbReference type="SUPFAM" id="SSF51182">
    <property type="entry name" value="RmlC-like cupins"/>
    <property type="match status" value="1"/>
</dbReference>
<organism evidence="3 4">
    <name type="scientific">Geothrix limicola</name>
    <dbReference type="NCBI Taxonomy" id="2927978"/>
    <lineage>
        <taxon>Bacteria</taxon>
        <taxon>Pseudomonadati</taxon>
        <taxon>Acidobacteriota</taxon>
        <taxon>Holophagae</taxon>
        <taxon>Holophagales</taxon>
        <taxon>Holophagaceae</taxon>
        <taxon>Geothrix</taxon>
    </lineage>
</organism>
<evidence type="ECO:0008006" key="5">
    <source>
        <dbReference type="Google" id="ProtNLM"/>
    </source>
</evidence>
<dbReference type="Gene3D" id="2.60.120.10">
    <property type="entry name" value="Jelly Rolls"/>
    <property type="match status" value="1"/>
</dbReference>
<dbReference type="InterPro" id="IPR011051">
    <property type="entry name" value="RmlC_Cupin_sf"/>
</dbReference>
<dbReference type="InterPro" id="IPR025979">
    <property type="entry name" value="ChrR-like_cupin_dom"/>
</dbReference>
<dbReference type="InterPro" id="IPR041916">
    <property type="entry name" value="Anti_sigma_zinc_sf"/>
</dbReference>
<evidence type="ECO:0000259" key="2">
    <source>
        <dbReference type="Pfam" id="PF13490"/>
    </source>
</evidence>
<comment type="caution">
    <text evidence="3">The sequence shown here is derived from an EMBL/GenBank/DDBJ whole genome shotgun (WGS) entry which is preliminary data.</text>
</comment>
<dbReference type="RefSeq" id="WP_285577454.1">
    <property type="nucleotide sequence ID" value="NZ_BSDE01000008.1"/>
</dbReference>
<keyword evidence="4" id="KW-1185">Reference proteome</keyword>
<dbReference type="InterPro" id="IPR014710">
    <property type="entry name" value="RmlC-like_jellyroll"/>
</dbReference>
<reference evidence="3 4" key="1">
    <citation type="journal article" date="2023" name="Antonie Van Leeuwenhoek">
        <title>Mesoterricola silvestris gen. nov., sp. nov., Mesoterricola sediminis sp. nov., Geothrix oryzae sp. nov., Geothrix edaphica sp. nov., Geothrix rubra sp. nov., and Geothrix limicola sp. nov., six novel members of Acidobacteriota isolated from soils.</title>
        <authorList>
            <person name="Itoh H."/>
            <person name="Sugisawa Y."/>
            <person name="Mise K."/>
            <person name="Xu Z."/>
            <person name="Kuniyasu M."/>
            <person name="Ushijima N."/>
            <person name="Kawano K."/>
            <person name="Kobayashi E."/>
            <person name="Shiratori Y."/>
            <person name="Masuda Y."/>
            <person name="Senoo K."/>
        </authorList>
    </citation>
    <scope>NUCLEOTIDE SEQUENCE [LARGE SCALE GENOMIC DNA]</scope>
    <source>
        <strain evidence="3 4">Red804</strain>
    </source>
</reference>
<dbReference type="InterPro" id="IPR027383">
    <property type="entry name" value="Znf_put"/>
</dbReference>
<protein>
    <recommendedName>
        <fullName evidence="5">ChrR-like cupin domain-containing protein</fullName>
    </recommendedName>
</protein>
<evidence type="ECO:0000313" key="4">
    <source>
        <dbReference type="Proteomes" id="UP001165069"/>
    </source>
</evidence>
<dbReference type="EMBL" id="BSDE01000008">
    <property type="protein sequence ID" value="GLH74777.1"/>
    <property type="molecule type" value="Genomic_DNA"/>
</dbReference>
<dbReference type="Gene3D" id="1.10.10.1320">
    <property type="entry name" value="Anti-sigma factor, zinc-finger domain"/>
    <property type="match status" value="1"/>
</dbReference>
<proteinExistence type="predicted"/>
<name>A0ABQ5QJJ9_9BACT</name>
<sequence>MTILIPTCERVTELLTAYEEGALGPLDWLGLKLHLVLCPPCQTFLDSFERTPALLRRAWDDEPTPVAEHALSGALAALREGRVPKGPQHHPEPEAWTALESAGDPLLGILLRLHLGHCESCRDTRGAEKAIPPTADPLEAIRPHLPPETQWRWTRYGLGGGRAALIQKNAATGAALHLTCLPGGRTSPRHNHTGLECALILAGALQDGPAHLRAGDWITHQAGHLHGPTADPGTECVALVALEKPVQFLGWRRAFGLFGQ</sequence>
<gene>
    <name evidence="3" type="ORF">GETHLI_32790</name>
</gene>
<dbReference type="Proteomes" id="UP001165069">
    <property type="component" value="Unassembled WGS sequence"/>
</dbReference>
<dbReference type="Pfam" id="PF12973">
    <property type="entry name" value="Cupin_7"/>
    <property type="match status" value="1"/>
</dbReference>
<feature type="domain" description="ChrR-like cupin" evidence="1">
    <location>
        <begin position="150"/>
        <end position="242"/>
    </location>
</feature>
<feature type="domain" description="Putative zinc-finger" evidence="2">
    <location>
        <begin position="8"/>
        <end position="42"/>
    </location>
</feature>